<dbReference type="InterPro" id="IPR001452">
    <property type="entry name" value="SH3_domain"/>
</dbReference>
<protein>
    <recommendedName>
        <fullName evidence="9">Tyrosine-protein kinase</fullName>
        <ecNumber evidence="9">2.7.10.2</ecNumber>
    </recommendedName>
</protein>
<feature type="domain" description="Protein kinase" evidence="12">
    <location>
        <begin position="206"/>
        <end position="321"/>
    </location>
</feature>
<dbReference type="SMART" id="SM00252">
    <property type="entry name" value="SH2"/>
    <property type="match status" value="1"/>
</dbReference>
<dbReference type="PANTHER" id="PTHR24418">
    <property type="entry name" value="TYROSINE-PROTEIN KINASE"/>
    <property type="match status" value="1"/>
</dbReference>
<dbReference type="PROSITE" id="PS50002">
    <property type="entry name" value="SH3"/>
    <property type="match status" value="1"/>
</dbReference>
<keyword evidence="1 8" id="KW-0728">SH3 domain</keyword>
<evidence type="ECO:0000313" key="13">
    <source>
        <dbReference type="EMBL" id="KAL3320754.1"/>
    </source>
</evidence>
<evidence type="ECO:0000256" key="5">
    <source>
        <dbReference type="ARBA" id="ARBA00022840"/>
    </source>
</evidence>
<proteinExistence type="inferred from homology"/>
<dbReference type="GO" id="GO:0004715">
    <property type="term" value="F:non-membrane spanning protein tyrosine kinase activity"/>
    <property type="evidence" value="ECO:0007669"/>
    <property type="project" value="UniProtKB-EC"/>
</dbReference>
<evidence type="ECO:0000313" key="14">
    <source>
        <dbReference type="Proteomes" id="UP001626550"/>
    </source>
</evidence>
<dbReference type="EC" id="2.7.10.2" evidence="9"/>
<dbReference type="PROSITE" id="PS50011">
    <property type="entry name" value="PROTEIN_KINASE_DOM"/>
    <property type="match status" value="1"/>
</dbReference>
<feature type="domain" description="SH2" evidence="10">
    <location>
        <begin position="71"/>
        <end position="194"/>
    </location>
</feature>
<dbReference type="SUPFAM" id="SSF55550">
    <property type="entry name" value="SH2 domain"/>
    <property type="match status" value="1"/>
</dbReference>
<dbReference type="InterPro" id="IPR036028">
    <property type="entry name" value="SH3-like_dom_sf"/>
</dbReference>
<dbReference type="Pfam" id="PF07714">
    <property type="entry name" value="PK_Tyr_Ser-Thr"/>
    <property type="match status" value="1"/>
</dbReference>
<dbReference type="InterPro" id="IPR036860">
    <property type="entry name" value="SH2_dom_sf"/>
</dbReference>
<dbReference type="InterPro" id="IPR001245">
    <property type="entry name" value="Ser-Thr/Tyr_kinase_cat_dom"/>
</dbReference>
<organism evidence="13 14">
    <name type="scientific">Cichlidogyrus casuarinus</name>
    <dbReference type="NCBI Taxonomy" id="1844966"/>
    <lineage>
        <taxon>Eukaryota</taxon>
        <taxon>Metazoa</taxon>
        <taxon>Spiralia</taxon>
        <taxon>Lophotrochozoa</taxon>
        <taxon>Platyhelminthes</taxon>
        <taxon>Monogenea</taxon>
        <taxon>Monopisthocotylea</taxon>
        <taxon>Dactylogyridea</taxon>
        <taxon>Ancyrocephalidae</taxon>
        <taxon>Cichlidogyrus</taxon>
    </lineage>
</organism>
<keyword evidence="6 9" id="KW-0829">Tyrosine-protein kinase</keyword>
<evidence type="ECO:0000256" key="2">
    <source>
        <dbReference type="ARBA" id="ARBA00022679"/>
    </source>
</evidence>
<dbReference type="Gene3D" id="3.30.505.10">
    <property type="entry name" value="SH2 domain"/>
    <property type="match status" value="1"/>
</dbReference>
<evidence type="ECO:0000259" key="12">
    <source>
        <dbReference type="PROSITE" id="PS50011"/>
    </source>
</evidence>
<dbReference type="SUPFAM" id="SSF50044">
    <property type="entry name" value="SH3-domain"/>
    <property type="match status" value="1"/>
</dbReference>
<keyword evidence="5 9" id="KW-0067">ATP-binding</keyword>
<dbReference type="Gene3D" id="3.30.200.20">
    <property type="entry name" value="Phosphorylase Kinase, domain 1"/>
    <property type="match status" value="1"/>
</dbReference>
<dbReference type="InterPro" id="IPR011009">
    <property type="entry name" value="Kinase-like_dom_sf"/>
</dbReference>
<dbReference type="EMBL" id="JBJKFK010000032">
    <property type="protein sequence ID" value="KAL3320754.1"/>
    <property type="molecule type" value="Genomic_DNA"/>
</dbReference>
<keyword evidence="3 9" id="KW-0547">Nucleotide-binding</keyword>
<dbReference type="InterPro" id="IPR020635">
    <property type="entry name" value="Tyr_kinase_cat_dom"/>
</dbReference>
<keyword evidence="4 9" id="KW-0418">Kinase</keyword>
<name>A0ABD2QMJ0_9PLAT</name>
<keyword evidence="7" id="KW-0727">SH2 domain</keyword>
<reference evidence="13 14" key="1">
    <citation type="submission" date="2024-11" db="EMBL/GenBank/DDBJ databases">
        <title>Adaptive evolution of stress response genes in parasites aligns with host niche diversity.</title>
        <authorList>
            <person name="Hahn C."/>
            <person name="Resl P."/>
        </authorList>
    </citation>
    <scope>NUCLEOTIDE SEQUENCE [LARGE SCALE GENOMIC DNA]</scope>
    <source>
        <strain evidence="13">EGGRZ-B1_66</strain>
        <tissue evidence="13">Body</tissue>
    </source>
</reference>
<comment type="caution">
    <text evidence="13">The sequence shown here is derived from an EMBL/GenBank/DDBJ whole genome shotgun (WGS) entry which is preliminary data.</text>
</comment>
<sequence length="321" mass="36734">MGNSASKSKLQVTLDGSRCIRFRAIHAYEQANRSDHLRYNVGDIFMVDESTANSPWVNAIKIKSLKEGLVWKNYLVRDDDSAESHPAWLDIDRKEASRRLRASELKSGTFIIRPSSYENSQALTILDKKNKSNPVRNYRIAKDSQTGRVKLTGVQVEATSFETVHQLIEHYRKHRRGIACLLTDAFPKDLNPPTSFEQLEVDRNSIKLLEMLDKGYFGKVHRATMNKVEVAVKMLHQEKMNAEDRDGFKKEAMVMHQLEHKNVVSLLGICTVPSKAPTYIITELMHKGSLKNYLLHTTEGRDLKELHLYDILLQVGLLKTF</sequence>
<feature type="domain" description="SH3" evidence="11">
    <location>
        <begin position="17"/>
        <end position="80"/>
    </location>
</feature>
<dbReference type="SUPFAM" id="SSF56112">
    <property type="entry name" value="Protein kinase-like (PK-like)"/>
    <property type="match status" value="1"/>
</dbReference>
<dbReference type="InterPro" id="IPR000980">
    <property type="entry name" value="SH2"/>
</dbReference>
<evidence type="ECO:0000256" key="7">
    <source>
        <dbReference type="PROSITE-ProRule" id="PRU00191"/>
    </source>
</evidence>
<accession>A0ABD2QMJ0</accession>
<dbReference type="SMART" id="SM00219">
    <property type="entry name" value="TyrKc"/>
    <property type="match status" value="1"/>
</dbReference>
<keyword evidence="2 9" id="KW-0808">Transferase</keyword>
<evidence type="ECO:0000259" key="10">
    <source>
        <dbReference type="PROSITE" id="PS50001"/>
    </source>
</evidence>
<keyword evidence="14" id="KW-1185">Reference proteome</keyword>
<comment type="catalytic activity">
    <reaction evidence="9">
        <text>L-tyrosyl-[protein] + ATP = O-phospho-L-tyrosyl-[protein] + ADP + H(+)</text>
        <dbReference type="Rhea" id="RHEA:10596"/>
        <dbReference type="Rhea" id="RHEA-COMP:10136"/>
        <dbReference type="Rhea" id="RHEA-COMP:20101"/>
        <dbReference type="ChEBI" id="CHEBI:15378"/>
        <dbReference type="ChEBI" id="CHEBI:30616"/>
        <dbReference type="ChEBI" id="CHEBI:46858"/>
        <dbReference type="ChEBI" id="CHEBI:61978"/>
        <dbReference type="ChEBI" id="CHEBI:456216"/>
        <dbReference type="EC" id="2.7.10.2"/>
    </reaction>
</comment>
<dbReference type="InterPro" id="IPR000719">
    <property type="entry name" value="Prot_kinase_dom"/>
</dbReference>
<dbReference type="Proteomes" id="UP001626550">
    <property type="component" value="Unassembled WGS sequence"/>
</dbReference>
<evidence type="ECO:0000256" key="6">
    <source>
        <dbReference type="ARBA" id="ARBA00023137"/>
    </source>
</evidence>
<evidence type="ECO:0000256" key="9">
    <source>
        <dbReference type="RuleBase" id="RU362096"/>
    </source>
</evidence>
<evidence type="ECO:0000256" key="8">
    <source>
        <dbReference type="PROSITE-ProRule" id="PRU00192"/>
    </source>
</evidence>
<evidence type="ECO:0000256" key="4">
    <source>
        <dbReference type="ARBA" id="ARBA00022777"/>
    </source>
</evidence>
<dbReference type="GO" id="GO:0005524">
    <property type="term" value="F:ATP binding"/>
    <property type="evidence" value="ECO:0007669"/>
    <property type="project" value="UniProtKB-KW"/>
</dbReference>
<comment type="similarity">
    <text evidence="9">Belongs to the protein kinase superfamily. Tyr protein kinase family.</text>
</comment>
<gene>
    <name evidence="13" type="ORF">Ciccas_000565</name>
</gene>
<dbReference type="AlphaFoldDB" id="A0ABD2QMJ0"/>
<dbReference type="InterPro" id="IPR050198">
    <property type="entry name" value="Non-receptor_tyrosine_kinases"/>
</dbReference>
<dbReference type="Pfam" id="PF00017">
    <property type="entry name" value="SH2"/>
    <property type="match status" value="1"/>
</dbReference>
<evidence type="ECO:0000259" key="11">
    <source>
        <dbReference type="PROSITE" id="PS50002"/>
    </source>
</evidence>
<dbReference type="PROSITE" id="PS50001">
    <property type="entry name" value="SH2"/>
    <property type="match status" value="1"/>
</dbReference>
<evidence type="ECO:0000256" key="3">
    <source>
        <dbReference type="ARBA" id="ARBA00022741"/>
    </source>
</evidence>
<evidence type="ECO:0000256" key="1">
    <source>
        <dbReference type="ARBA" id="ARBA00022443"/>
    </source>
</evidence>